<evidence type="ECO:0000313" key="5">
    <source>
        <dbReference type="EMBL" id="MBB5986028.1"/>
    </source>
</evidence>
<comment type="caution">
    <text evidence="5">The sequence shown here is derived from an EMBL/GenBank/DDBJ whole genome shotgun (WGS) entry which is preliminary data.</text>
</comment>
<keyword evidence="6" id="KW-1185">Reference proteome</keyword>
<evidence type="ECO:0000256" key="1">
    <source>
        <dbReference type="ARBA" id="ARBA00009481"/>
    </source>
</evidence>
<reference evidence="5 6" key="1">
    <citation type="submission" date="2020-08" db="EMBL/GenBank/DDBJ databases">
        <title>Exploring microbial biodiversity for novel pathways involved in the catabolism of aromatic compounds derived from lignin.</title>
        <authorList>
            <person name="Elkins J."/>
        </authorList>
    </citation>
    <scope>NUCLEOTIDE SEQUENCE [LARGE SCALE GENOMIC DNA]</scope>
    <source>
        <strain evidence="5 6">B1D3A</strain>
    </source>
</reference>
<sequence>MKLAYLLNTYPLISTTFIRREIAAIEALDQPVERFAMRHWDGELVDPQDIAERERTHYILTGSNAALARDVALTLLAHPLRTLRALPLWWRIWRNAGREFVAHCAYLIEAMAFARRARALGIDHVHAHFSTNAATVALLAHRLGGPGYSFTVHGPDELVPGEPARLSIREKAREAAFIVAITRYCRDRIAQEAPDAVENIRIVHCGIDLADFPYDPAPPASSRVICIGRLCANKGQVHIPPAVAQVIGEFPDLVVELIGGGSDEEEAAVRTAIAEHGVHDHVILHGWGTGGYVREQLLAGRAMLLPSYAEGLPIGIMEALAIGRPVLTTTVAGIPELVDSGCGWIFAPGDEDAIAQALRGVMRATSQERATLGAQGRRRVEDRHDLHKQARTLLDMFRAAVGGVRSEPETPAEKG</sequence>
<dbReference type="EMBL" id="JACHKA010000001">
    <property type="protein sequence ID" value="MBB5986028.1"/>
    <property type="molecule type" value="Genomic_DNA"/>
</dbReference>
<evidence type="ECO:0000256" key="2">
    <source>
        <dbReference type="ARBA" id="ARBA00022676"/>
    </source>
</evidence>
<feature type="domain" description="Glycosyltransferase subfamily 4-like N-terminal" evidence="4">
    <location>
        <begin position="106"/>
        <end position="210"/>
    </location>
</feature>
<dbReference type="Proteomes" id="UP001138540">
    <property type="component" value="Unassembled WGS sequence"/>
</dbReference>
<evidence type="ECO:0000313" key="6">
    <source>
        <dbReference type="Proteomes" id="UP001138540"/>
    </source>
</evidence>
<organism evidence="5 6">
    <name type="scientific">Sphingobium lignivorans</name>
    <dbReference type="NCBI Taxonomy" id="2735886"/>
    <lineage>
        <taxon>Bacteria</taxon>
        <taxon>Pseudomonadati</taxon>
        <taxon>Pseudomonadota</taxon>
        <taxon>Alphaproteobacteria</taxon>
        <taxon>Sphingomonadales</taxon>
        <taxon>Sphingomonadaceae</taxon>
        <taxon>Sphingobium</taxon>
    </lineage>
</organism>
<protein>
    <submittedName>
        <fullName evidence="5">Glycosyltransferase involved in cell wall biosynthesis</fullName>
    </submittedName>
</protein>
<dbReference type="SUPFAM" id="SSF53756">
    <property type="entry name" value="UDP-Glycosyltransferase/glycogen phosphorylase"/>
    <property type="match status" value="1"/>
</dbReference>
<proteinExistence type="inferred from homology"/>
<dbReference type="InterPro" id="IPR028098">
    <property type="entry name" value="Glyco_trans_4-like_N"/>
</dbReference>
<dbReference type="Pfam" id="PF13692">
    <property type="entry name" value="Glyco_trans_1_4"/>
    <property type="match status" value="1"/>
</dbReference>
<accession>A0ABR6NFG5</accession>
<dbReference type="PANTHER" id="PTHR12526">
    <property type="entry name" value="GLYCOSYLTRANSFERASE"/>
    <property type="match status" value="1"/>
</dbReference>
<dbReference type="CDD" id="cd03801">
    <property type="entry name" value="GT4_PimA-like"/>
    <property type="match status" value="1"/>
</dbReference>
<dbReference type="RefSeq" id="WP_184153111.1">
    <property type="nucleotide sequence ID" value="NZ_JACHKA010000001.1"/>
</dbReference>
<evidence type="ECO:0000259" key="4">
    <source>
        <dbReference type="Pfam" id="PF13439"/>
    </source>
</evidence>
<name>A0ABR6NFG5_9SPHN</name>
<evidence type="ECO:0000256" key="3">
    <source>
        <dbReference type="ARBA" id="ARBA00022679"/>
    </source>
</evidence>
<dbReference type="Gene3D" id="3.40.50.2000">
    <property type="entry name" value="Glycogen Phosphorylase B"/>
    <property type="match status" value="2"/>
</dbReference>
<keyword evidence="3" id="KW-0808">Transferase</keyword>
<comment type="similarity">
    <text evidence="1">Belongs to the glycosyltransferase group 1 family. Glycosyltransferase 4 subfamily.</text>
</comment>
<keyword evidence="2" id="KW-0328">Glycosyltransferase</keyword>
<dbReference type="Pfam" id="PF13439">
    <property type="entry name" value="Glyco_transf_4"/>
    <property type="match status" value="1"/>
</dbReference>
<dbReference type="PANTHER" id="PTHR12526:SF640">
    <property type="entry name" value="COLANIC ACID BIOSYNTHESIS GLYCOSYLTRANSFERASE WCAL-RELATED"/>
    <property type="match status" value="1"/>
</dbReference>
<gene>
    <name evidence="5" type="ORF">HNP60_002002</name>
</gene>